<dbReference type="Gene3D" id="1.20.1070.10">
    <property type="entry name" value="Rhodopsin 7-helix transmembrane proteins"/>
    <property type="match status" value="1"/>
</dbReference>
<dbReference type="InterPro" id="IPR017452">
    <property type="entry name" value="GPCR_Rhodpsn_7TM"/>
</dbReference>
<evidence type="ECO:0000256" key="3">
    <source>
        <dbReference type="ARBA" id="ARBA00022606"/>
    </source>
</evidence>
<dbReference type="AlphaFoldDB" id="A0A1S3GDC3"/>
<dbReference type="GeneID" id="105996981"/>
<feature type="domain" description="G-protein coupled receptors family 1 profile" evidence="13">
    <location>
        <begin position="44"/>
        <end position="293"/>
    </location>
</feature>
<dbReference type="InterPro" id="IPR000276">
    <property type="entry name" value="GPCR_Rhodpsn"/>
</dbReference>
<comment type="similarity">
    <text evidence="11">Belongs to the G-protein coupled receptor 1 family.</text>
</comment>
<keyword evidence="14" id="KW-1185">Reference proteome</keyword>
<dbReference type="Pfam" id="PF13853">
    <property type="entry name" value="7tm_4"/>
    <property type="match status" value="1"/>
</dbReference>
<dbReference type="PRINTS" id="PR00245">
    <property type="entry name" value="OLFACTORYR"/>
</dbReference>
<accession>A0A1S3GDC3</accession>
<dbReference type="GO" id="GO:0004984">
    <property type="term" value="F:olfactory receptor activity"/>
    <property type="evidence" value="ECO:0007669"/>
    <property type="project" value="InterPro"/>
</dbReference>
<evidence type="ECO:0000256" key="4">
    <source>
        <dbReference type="ARBA" id="ARBA00022692"/>
    </source>
</evidence>
<dbReference type="PRINTS" id="PR00237">
    <property type="entry name" value="GPCRRHODOPSN"/>
</dbReference>
<evidence type="ECO:0000259" key="13">
    <source>
        <dbReference type="PROSITE" id="PS50262"/>
    </source>
</evidence>
<keyword evidence="7 11" id="KW-0297">G-protein coupled receptor</keyword>
<keyword evidence="8 12" id="KW-0472">Membrane</keyword>
<dbReference type="CDD" id="cd15918">
    <property type="entry name" value="7tmA_OR1_7-like"/>
    <property type="match status" value="1"/>
</dbReference>
<evidence type="ECO:0000256" key="9">
    <source>
        <dbReference type="ARBA" id="ARBA00023170"/>
    </source>
</evidence>
<gene>
    <name evidence="15" type="primary">LOC105996981</name>
</gene>
<keyword evidence="4 11" id="KW-0812">Transmembrane</keyword>
<feature type="transmembrane region" description="Helical" evidence="12">
    <location>
        <begin position="240"/>
        <end position="263"/>
    </location>
</feature>
<evidence type="ECO:0000313" key="15">
    <source>
        <dbReference type="RefSeq" id="XP_012886700.1"/>
    </source>
</evidence>
<dbReference type="InterPro" id="IPR000725">
    <property type="entry name" value="Olfact_rcpt"/>
</dbReference>
<evidence type="ECO:0000256" key="7">
    <source>
        <dbReference type="ARBA" id="ARBA00023040"/>
    </source>
</evidence>
<dbReference type="PANTHER" id="PTHR48001">
    <property type="entry name" value="OLFACTORY RECEPTOR"/>
    <property type="match status" value="1"/>
</dbReference>
<keyword evidence="3 12" id="KW-0716">Sensory transduction</keyword>
<keyword evidence="10 11" id="KW-0807">Transducer</keyword>
<feature type="transmembrane region" description="Helical" evidence="12">
    <location>
        <begin position="28"/>
        <end position="50"/>
    </location>
</feature>
<proteinExistence type="inferred from homology"/>
<dbReference type="Proteomes" id="UP000081671">
    <property type="component" value="Unplaced"/>
</dbReference>
<dbReference type="SUPFAM" id="SSF81321">
    <property type="entry name" value="Family A G protein-coupled receptor-like"/>
    <property type="match status" value="1"/>
</dbReference>
<evidence type="ECO:0000256" key="11">
    <source>
        <dbReference type="RuleBase" id="RU000688"/>
    </source>
</evidence>
<dbReference type="InParanoid" id="A0A1S3GDC3"/>
<feature type="transmembrane region" description="Helical" evidence="12">
    <location>
        <begin position="101"/>
        <end position="123"/>
    </location>
</feature>
<dbReference type="RefSeq" id="XP_012886700.1">
    <property type="nucleotide sequence ID" value="XM_013031246.1"/>
</dbReference>
<feature type="transmembrane region" description="Helical" evidence="12">
    <location>
        <begin position="143"/>
        <end position="161"/>
    </location>
</feature>
<dbReference type="SMART" id="SM01381">
    <property type="entry name" value="7TM_GPCR_Srsx"/>
    <property type="match status" value="1"/>
</dbReference>
<evidence type="ECO:0000256" key="2">
    <source>
        <dbReference type="ARBA" id="ARBA00022475"/>
    </source>
</evidence>
<evidence type="ECO:0000313" key="14">
    <source>
        <dbReference type="Proteomes" id="UP000081671"/>
    </source>
</evidence>
<keyword evidence="5 12" id="KW-0552">Olfaction</keyword>
<feature type="transmembrane region" description="Helical" evidence="12">
    <location>
        <begin position="200"/>
        <end position="219"/>
    </location>
</feature>
<evidence type="ECO:0000256" key="6">
    <source>
        <dbReference type="ARBA" id="ARBA00022989"/>
    </source>
</evidence>
<sequence length="316" mass="35109">MQAMEKENQTNVSEFLLLGFSNWPGHRALLFAVFLCLYLTGLFGNLLILLAIGSTPHLHTPMYFFLANLSLVDLCLPSATVPKMLLNIQTQTQSISYSGCLTQMYFCMMFANMDNFLLTVMAYDRYVAICHPLHYFTIMTQRLCACLVAVPWVVATLNPLLHTLMMASLHFCSDNIIHHFFCDVNSLLLLSCSDTSLNQLMVLAVVGLIFVVPSVCILVSYSRIVSAVMKIPSAQGKLKAFSTCGSHLTLVVLFYGAITGVYMSPSSNHSTERDSAASVIFMIVAPVLNPFIYSLRNNELKGALRKTLGQRKIFSQ</sequence>
<dbReference type="GO" id="GO:0005886">
    <property type="term" value="C:plasma membrane"/>
    <property type="evidence" value="ECO:0007669"/>
    <property type="project" value="UniProtKB-SubCell"/>
</dbReference>
<dbReference type="PROSITE" id="PS00237">
    <property type="entry name" value="G_PROTEIN_RECEP_F1_1"/>
    <property type="match status" value="1"/>
</dbReference>
<organism evidence="14 15">
    <name type="scientific">Dipodomys ordii</name>
    <name type="common">Ord's kangaroo rat</name>
    <dbReference type="NCBI Taxonomy" id="10020"/>
    <lineage>
        <taxon>Eukaryota</taxon>
        <taxon>Metazoa</taxon>
        <taxon>Chordata</taxon>
        <taxon>Craniata</taxon>
        <taxon>Vertebrata</taxon>
        <taxon>Euteleostomi</taxon>
        <taxon>Mammalia</taxon>
        <taxon>Eutheria</taxon>
        <taxon>Euarchontoglires</taxon>
        <taxon>Glires</taxon>
        <taxon>Rodentia</taxon>
        <taxon>Castorimorpha</taxon>
        <taxon>Heteromyidae</taxon>
        <taxon>Dipodomyinae</taxon>
        <taxon>Dipodomys</taxon>
    </lineage>
</organism>
<dbReference type="PROSITE" id="PS50262">
    <property type="entry name" value="G_PROTEIN_RECEP_F1_2"/>
    <property type="match status" value="1"/>
</dbReference>
<dbReference type="GO" id="GO:0004930">
    <property type="term" value="F:G protein-coupled receptor activity"/>
    <property type="evidence" value="ECO:0007669"/>
    <property type="project" value="UniProtKB-KW"/>
</dbReference>
<keyword evidence="9 11" id="KW-0675">Receptor</keyword>
<evidence type="ECO:0000256" key="10">
    <source>
        <dbReference type="ARBA" id="ARBA00023224"/>
    </source>
</evidence>
<dbReference type="FunFam" id="1.20.1070.10:FF:000009">
    <property type="entry name" value="Olfactory receptor"/>
    <property type="match status" value="1"/>
</dbReference>
<reference evidence="15" key="1">
    <citation type="submission" date="2025-08" db="UniProtKB">
        <authorList>
            <consortium name="RefSeq"/>
        </authorList>
    </citation>
    <scope>IDENTIFICATION</scope>
    <source>
        <tissue evidence="15">Kidney</tissue>
    </source>
</reference>
<evidence type="ECO:0000256" key="5">
    <source>
        <dbReference type="ARBA" id="ARBA00022725"/>
    </source>
</evidence>
<protein>
    <recommendedName>
        <fullName evidence="12">Olfactory receptor</fullName>
    </recommendedName>
</protein>
<dbReference type="KEGG" id="dord:105996981"/>
<dbReference type="OrthoDB" id="9444602at2759"/>
<keyword evidence="2 12" id="KW-1003">Cell membrane</keyword>
<comment type="subcellular location">
    <subcellularLocation>
        <location evidence="1 12">Cell membrane</location>
        <topology evidence="1 12">Multi-pass membrane protein</topology>
    </subcellularLocation>
</comment>
<feature type="transmembrane region" description="Helical" evidence="12">
    <location>
        <begin position="275"/>
        <end position="295"/>
    </location>
</feature>
<evidence type="ECO:0000256" key="1">
    <source>
        <dbReference type="ARBA" id="ARBA00004651"/>
    </source>
</evidence>
<evidence type="ECO:0000256" key="12">
    <source>
        <dbReference type="RuleBase" id="RU363047"/>
    </source>
</evidence>
<evidence type="ECO:0000256" key="8">
    <source>
        <dbReference type="ARBA" id="ARBA00023136"/>
    </source>
</evidence>
<keyword evidence="6 12" id="KW-1133">Transmembrane helix</keyword>
<name>A0A1S3GDC3_DIPOR</name>